<dbReference type="OrthoDB" id="9795666at2"/>
<dbReference type="NCBIfam" id="TIGR02937">
    <property type="entry name" value="sigma70-ECF"/>
    <property type="match status" value="1"/>
</dbReference>
<keyword evidence="3" id="KW-0731">Sigma factor</keyword>
<dbReference type="InterPro" id="IPR013325">
    <property type="entry name" value="RNA_pol_sigma_r2"/>
</dbReference>
<dbReference type="CDD" id="cd06171">
    <property type="entry name" value="Sigma70_r4"/>
    <property type="match status" value="1"/>
</dbReference>
<dbReference type="Gene3D" id="1.10.10.10">
    <property type="entry name" value="Winged helix-like DNA-binding domain superfamily/Winged helix DNA-binding domain"/>
    <property type="match status" value="1"/>
</dbReference>
<dbReference type="RefSeq" id="WP_103203351.1">
    <property type="nucleotide sequence ID" value="NZ_CVTD020000023.1"/>
</dbReference>
<evidence type="ECO:0000259" key="5">
    <source>
        <dbReference type="Pfam" id="PF04542"/>
    </source>
</evidence>
<evidence type="ECO:0008006" key="9">
    <source>
        <dbReference type="Google" id="ProtNLM"/>
    </source>
</evidence>
<dbReference type="PANTHER" id="PTHR43133">
    <property type="entry name" value="RNA POLYMERASE ECF-TYPE SIGMA FACTO"/>
    <property type="match status" value="1"/>
</dbReference>
<evidence type="ECO:0000259" key="6">
    <source>
        <dbReference type="Pfam" id="PF08281"/>
    </source>
</evidence>
<dbReference type="InterPro" id="IPR039425">
    <property type="entry name" value="RNA_pol_sigma-70-like"/>
</dbReference>
<protein>
    <recommendedName>
        <fullName evidence="9">RNA polymerase sigma-70 factor (ECF subfamily)</fullName>
    </recommendedName>
</protein>
<evidence type="ECO:0000256" key="1">
    <source>
        <dbReference type="ARBA" id="ARBA00010641"/>
    </source>
</evidence>
<dbReference type="GO" id="GO:0016987">
    <property type="term" value="F:sigma factor activity"/>
    <property type="evidence" value="ECO:0007669"/>
    <property type="project" value="UniProtKB-KW"/>
</dbReference>
<accession>A0A0H5SKE4</accession>
<dbReference type="Proteomes" id="UP000236497">
    <property type="component" value="Unassembled WGS sequence"/>
</dbReference>
<gene>
    <name evidence="7" type="ORF">HHT355_2063</name>
</gene>
<feature type="domain" description="RNA polymerase sigma factor 70 region 4 type 2" evidence="6">
    <location>
        <begin position="117"/>
        <end position="168"/>
    </location>
</feature>
<evidence type="ECO:0000256" key="2">
    <source>
        <dbReference type="ARBA" id="ARBA00023015"/>
    </source>
</evidence>
<evidence type="ECO:0000256" key="3">
    <source>
        <dbReference type="ARBA" id="ARBA00023082"/>
    </source>
</evidence>
<evidence type="ECO:0000313" key="8">
    <source>
        <dbReference type="Proteomes" id="UP000236497"/>
    </source>
</evidence>
<dbReference type="InterPro" id="IPR013324">
    <property type="entry name" value="RNA_pol_sigma_r3/r4-like"/>
</dbReference>
<keyword evidence="2" id="KW-0805">Transcription regulation</keyword>
<keyword evidence="4" id="KW-0804">Transcription</keyword>
<dbReference type="Pfam" id="PF04542">
    <property type="entry name" value="Sigma70_r2"/>
    <property type="match status" value="1"/>
</dbReference>
<dbReference type="GO" id="GO:0006352">
    <property type="term" value="P:DNA-templated transcription initiation"/>
    <property type="evidence" value="ECO:0007669"/>
    <property type="project" value="InterPro"/>
</dbReference>
<dbReference type="InterPro" id="IPR013249">
    <property type="entry name" value="RNA_pol_sigma70_r4_t2"/>
</dbReference>
<dbReference type="PANTHER" id="PTHR43133:SF57">
    <property type="entry name" value="RNA POLYMERASE SIGMA-70 FACTOR"/>
    <property type="match status" value="1"/>
</dbReference>
<evidence type="ECO:0000313" key="7">
    <source>
        <dbReference type="EMBL" id="CRZ35261.1"/>
    </source>
</evidence>
<dbReference type="InterPro" id="IPR036388">
    <property type="entry name" value="WH-like_DNA-bd_sf"/>
</dbReference>
<dbReference type="EMBL" id="CVTD020000023">
    <property type="protein sequence ID" value="CRZ35261.1"/>
    <property type="molecule type" value="Genomic_DNA"/>
</dbReference>
<evidence type="ECO:0000256" key="4">
    <source>
        <dbReference type="ARBA" id="ARBA00023163"/>
    </source>
</evidence>
<dbReference type="InterPro" id="IPR014284">
    <property type="entry name" value="RNA_pol_sigma-70_dom"/>
</dbReference>
<sequence>MRKMTQTPDQKSKNDYIESFCKENWEELYRFIYYRVQNREEAEDITQEAFEKTIYQNLNSNVSVLNHKNYLKTIALNIIRDRFRKIKARAMTIDIEEVKGKEPADDDFADLVVERYRVEEALSKLTIDQRKVLEYRILKGYSIKETAQKMNKKENAVKVLQFRAVKAMYKLMSEM</sequence>
<dbReference type="SUPFAM" id="SSF88659">
    <property type="entry name" value="Sigma3 and sigma4 domains of RNA polymerase sigma factors"/>
    <property type="match status" value="1"/>
</dbReference>
<dbReference type="Pfam" id="PF08281">
    <property type="entry name" value="Sigma70_r4_2"/>
    <property type="match status" value="1"/>
</dbReference>
<dbReference type="SUPFAM" id="SSF88946">
    <property type="entry name" value="Sigma2 domain of RNA polymerase sigma factors"/>
    <property type="match status" value="1"/>
</dbReference>
<keyword evidence="8" id="KW-1185">Reference proteome</keyword>
<feature type="domain" description="RNA polymerase sigma-70 region 2" evidence="5">
    <location>
        <begin position="27"/>
        <end position="86"/>
    </location>
</feature>
<reference evidence="7 8" key="1">
    <citation type="submission" date="2015-06" db="EMBL/GenBank/DDBJ databases">
        <authorList>
            <person name="Wibberg Daniel"/>
        </authorList>
    </citation>
    <scope>NUCLEOTIDE SEQUENCE [LARGE SCALE GENOMIC DNA]</scope>
    <source>
        <strain evidence="7 8">T3/55T</strain>
    </source>
</reference>
<comment type="similarity">
    <text evidence="1">Belongs to the sigma-70 factor family. ECF subfamily.</text>
</comment>
<dbReference type="Gene3D" id="1.10.1740.10">
    <property type="match status" value="1"/>
</dbReference>
<organism evidence="7 8">
    <name type="scientific">Herbinix hemicellulosilytica</name>
    <dbReference type="NCBI Taxonomy" id="1564487"/>
    <lineage>
        <taxon>Bacteria</taxon>
        <taxon>Bacillati</taxon>
        <taxon>Bacillota</taxon>
        <taxon>Clostridia</taxon>
        <taxon>Lachnospirales</taxon>
        <taxon>Lachnospiraceae</taxon>
        <taxon>Herbinix</taxon>
    </lineage>
</organism>
<dbReference type="AlphaFoldDB" id="A0A0H5SKE4"/>
<proteinExistence type="inferred from homology"/>
<dbReference type="GO" id="GO:0003677">
    <property type="term" value="F:DNA binding"/>
    <property type="evidence" value="ECO:0007669"/>
    <property type="project" value="InterPro"/>
</dbReference>
<dbReference type="InterPro" id="IPR007627">
    <property type="entry name" value="RNA_pol_sigma70_r2"/>
</dbReference>
<name>A0A0H5SKE4_HERHM</name>